<keyword evidence="3" id="KW-0808">Transferase</keyword>
<name>A0A6C2YSY5_9BACT</name>
<evidence type="ECO:0000259" key="2">
    <source>
        <dbReference type="Pfam" id="PF06722"/>
    </source>
</evidence>
<gene>
    <name evidence="3" type="ORF">GMBLW1_47020</name>
</gene>
<dbReference type="Gene3D" id="3.40.50.2000">
    <property type="entry name" value="Glycogen Phosphorylase B"/>
    <property type="match status" value="2"/>
</dbReference>
<dbReference type="SUPFAM" id="SSF53756">
    <property type="entry name" value="UDP-Glycosyltransferase/glycogen phosphorylase"/>
    <property type="match status" value="1"/>
</dbReference>
<organism evidence="3">
    <name type="scientific">Tuwongella immobilis</name>
    <dbReference type="NCBI Taxonomy" id="692036"/>
    <lineage>
        <taxon>Bacteria</taxon>
        <taxon>Pseudomonadati</taxon>
        <taxon>Planctomycetota</taxon>
        <taxon>Planctomycetia</taxon>
        <taxon>Gemmatales</taxon>
        <taxon>Gemmataceae</taxon>
        <taxon>Tuwongella</taxon>
    </lineage>
</organism>
<protein>
    <submittedName>
        <fullName evidence="3">Uncharacterized protein</fullName>
    </submittedName>
</protein>
<proteinExistence type="predicted"/>
<dbReference type="InterPro" id="IPR010610">
    <property type="entry name" value="EryCIII-like_C"/>
</dbReference>
<dbReference type="KEGG" id="tim:GMBLW1_47020"/>
<dbReference type="GO" id="GO:0033072">
    <property type="term" value="P:vancomycin biosynthetic process"/>
    <property type="evidence" value="ECO:0007669"/>
    <property type="project" value="UniProtKB-ARBA"/>
</dbReference>
<dbReference type="RefSeq" id="WP_162659569.1">
    <property type="nucleotide sequence ID" value="NZ_LR593887.1"/>
</dbReference>
<dbReference type="EMBL" id="LR586016">
    <property type="protein sequence ID" value="VIP04491.1"/>
    <property type="molecule type" value="Genomic_DNA"/>
</dbReference>
<accession>A0A6C2YSY5</accession>
<dbReference type="GO" id="GO:0008194">
    <property type="term" value="F:UDP-glycosyltransferase activity"/>
    <property type="evidence" value="ECO:0007669"/>
    <property type="project" value="InterPro"/>
</dbReference>
<feature type="domain" description="Erythromycin biosynthesis protein CIII-like C-terminal" evidence="2">
    <location>
        <begin position="318"/>
        <end position="440"/>
    </location>
</feature>
<evidence type="ECO:0000313" key="3">
    <source>
        <dbReference type="EMBL" id="VIP04491.1"/>
    </source>
</evidence>
<dbReference type="GO" id="GO:0005975">
    <property type="term" value="P:carbohydrate metabolic process"/>
    <property type="evidence" value="ECO:0007669"/>
    <property type="project" value="InterPro"/>
</dbReference>
<dbReference type="InterPro" id="IPR004276">
    <property type="entry name" value="GlycoTrans_28_N"/>
</dbReference>
<dbReference type="PANTHER" id="PTHR48050">
    <property type="entry name" value="STEROL 3-BETA-GLUCOSYLTRANSFERASE"/>
    <property type="match status" value="1"/>
</dbReference>
<sequence>MPLTPPFATRWRLAKVRRWSYRNPIAWLRFRHSTILGGTRMARIVLATFGSFGDLHPYIAVALELQRRGHTPVVATSPAYRAKVESLGLEFAPVRPDLPDPSEYGPFLKRMMHPSKGTQRLMTEFFLPQLANSFADTLAAANGADLLIGHPITFTVRLVAESRGIPWISSVLAPISFLSAYDPPAVPVIPGLAEWRFLGPWFFRGFFDFAKRATHAWGAPWHALRAELGLPPIRENPLFDAQHSPHRVLAMFSQHYAAPQVDWPTQTHVTGFPWYDRNANDALPDDVRDFLDAGDPPLVFTLGTAAVFDAGSFYVHAMEAARRLKRRAILMIGTDERNRPTQLPDSIRVVEYAPYSQLFPRAAAVIHQGGIGTTAQAMRAGVPMLVVPFAHDQHDNAARIRRLGVGGKLKRSRWSPRAAVAALQPLLHDPAIAQRANELGHRIHEESGAAIAADRIEADWQEFSRG</sequence>
<dbReference type="PANTHER" id="PTHR48050:SF13">
    <property type="entry name" value="STEROL 3-BETA-GLUCOSYLTRANSFERASE UGT80A2"/>
    <property type="match status" value="1"/>
</dbReference>
<dbReference type="AlphaFoldDB" id="A0A6C2YSY5"/>
<dbReference type="EMBL" id="LR593887">
    <property type="protein sequence ID" value="VTS06344.1"/>
    <property type="molecule type" value="Genomic_DNA"/>
</dbReference>
<dbReference type="CDD" id="cd03784">
    <property type="entry name" value="GT1_Gtf-like"/>
    <property type="match status" value="1"/>
</dbReference>
<dbReference type="Proteomes" id="UP000464378">
    <property type="component" value="Chromosome"/>
</dbReference>
<dbReference type="Pfam" id="PF03033">
    <property type="entry name" value="Glyco_transf_28"/>
    <property type="match status" value="1"/>
</dbReference>
<dbReference type="InterPro" id="IPR050426">
    <property type="entry name" value="Glycosyltransferase_28"/>
</dbReference>
<dbReference type="GO" id="GO:0016758">
    <property type="term" value="F:hexosyltransferase activity"/>
    <property type="evidence" value="ECO:0007669"/>
    <property type="project" value="InterPro"/>
</dbReference>
<evidence type="ECO:0000313" key="4">
    <source>
        <dbReference type="Proteomes" id="UP000464378"/>
    </source>
</evidence>
<feature type="domain" description="Glycosyltransferase family 28 N-terminal" evidence="1">
    <location>
        <begin position="44"/>
        <end position="172"/>
    </location>
</feature>
<reference evidence="3" key="1">
    <citation type="submission" date="2019-04" db="EMBL/GenBank/DDBJ databases">
        <authorList>
            <consortium name="Science for Life Laboratories"/>
        </authorList>
    </citation>
    <scope>NUCLEOTIDE SEQUENCE</scope>
    <source>
        <strain evidence="3">MBLW1</strain>
    </source>
</reference>
<dbReference type="InParanoid" id="A0A6C2YSY5"/>
<evidence type="ECO:0000259" key="1">
    <source>
        <dbReference type="Pfam" id="PF03033"/>
    </source>
</evidence>
<dbReference type="InterPro" id="IPR002213">
    <property type="entry name" value="UDP_glucos_trans"/>
</dbReference>
<dbReference type="Pfam" id="PF06722">
    <property type="entry name" value="EryCIII-like_C"/>
    <property type="match status" value="1"/>
</dbReference>
<keyword evidence="4" id="KW-1185">Reference proteome</keyword>